<keyword evidence="9" id="KW-0175">Coiled coil</keyword>
<sequence>MSSHVQVLQNDPFEHQLIAAAPPVAPKTGAIGELLCHLPTAGHVSGDVDHSPILVHTDVLDSVFSTNLDADDVNGYNGTPMFDDLDFMIDGCKVNSKEDWVSLFKDDDPVDAKFTNKEESLDDLVGDDFKESFDFIPVVPKVKQLETPSTPMLSTPIMDEFTPLENDKKRKSVDHLGCVSYAKKQRSQPLKPIATESGDPIAMKRARNTEAARRSRARKMERMSQLEEKVEDLLQDKSELQDEVARLREILTAHNIMF</sequence>
<keyword evidence="4" id="KW-0238">DNA-binding</keyword>
<evidence type="ECO:0000256" key="1">
    <source>
        <dbReference type="ARBA" id="ARBA00004123"/>
    </source>
</evidence>
<dbReference type="GO" id="GO:0000978">
    <property type="term" value="F:RNA polymerase II cis-regulatory region sequence-specific DNA binding"/>
    <property type="evidence" value="ECO:0007669"/>
    <property type="project" value="TreeGrafter"/>
</dbReference>
<dbReference type="Gene3D" id="3.30.160.60">
    <property type="entry name" value="Classic Zinc Finger"/>
    <property type="match status" value="1"/>
</dbReference>
<evidence type="ECO:0000256" key="5">
    <source>
        <dbReference type="ARBA" id="ARBA00023159"/>
    </source>
</evidence>
<dbReference type="GO" id="GO:1903833">
    <property type="term" value="P:positive regulation of cellular response to amino acid starvation"/>
    <property type="evidence" value="ECO:0007669"/>
    <property type="project" value="TreeGrafter"/>
</dbReference>
<organism evidence="11 12">
    <name type="scientific">Metschnikowia aff. pulcherrima</name>
    <dbReference type="NCBI Taxonomy" id="2163413"/>
    <lineage>
        <taxon>Eukaryota</taxon>
        <taxon>Fungi</taxon>
        <taxon>Dikarya</taxon>
        <taxon>Ascomycota</taxon>
        <taxon>Saccharomycotina</taxon>
        <taxon>Pichiomycetes</taxon>
        <taxon>Metschnikowiaceae</taxon>
        <taxon>Metschnikowia</taxon>
    </lineage>
</organism>
<dbReference type="PROSITE" id="PS00036">
    <property type="entry name" value="BZIP_BASIC"/>
    <property type="match status" value="1"/>
</dbReference>
<keyword evidence="7" id="KW-0539">Nucleus</keyword>
<evidence type="ECO:0000256" key="8">
    <source>
        <dbReference type="ARBA" id="ARBA00061302"/>
    </source>
</evidence>
<name>A0A4V1AE07_9ASCO</name>
<evidence type="ECO:0000256" key="6">
    <source>
        <dbReference type="ARBA" id="ARBA00023163"/>
    </source>
</evidence>
<dbReference type="Pfam" id="PF07716">
    <property type="entry name" value="bZIP_2"/>
    <property type="match status" value="1"/>
</dbReference>
<evidence type="ECO:0000259" key="10">
    <source>
        <dbReference type="PROSITE" id="PS50217"/>
    </source>
</evidence>
<dbReference type="PROSITE" id="PS50217">
    <property type="entry name" value="BZIP"/>
    <property type="match status" value="1"/>
</dbReference>
<dbReference type="GO" id="GO:0008652">
    <property type="term" value="P:amino acid biosynthetic process"/>
    <property type="evidence" value="ECO:0007669"/>
    <property type="project" value="UniProtKB-KW"/>
</dbReference>
<dbReference type="STRING" id="2163413.A0A4V1AE07"/>
<protein>
    <submittedName>
        <fullName evidence="11">General control protein GCN4</fullName>
    </submittedName>
</protein>
<proteinExistence type="inferred from homology"/>
<feature type="coiled-coil region" evidence="9">
    <location>
        <begin position="209"/>
        <end position="250"/>
    </location>
</feature>
<keyword evidence="2" id="KW-0028">Amino-acid biosynthesis</keyword>
<dbReference type="FunFam" id="3.30.160.60:FF:001491">
    <property type="entry name" value="Cross-pathway control protein A"/>
    <property type="match status" value="1"/>
</dbReference>
<evidence type="ECO:0000256" key="9">
    <source>
        <dbReference type="SAM" id="Coils"/>
    </source>
</evidence>
<dbReference type="AlphaFoldDB" id="A0A4V1AE07"/>
<keyword evidence="5" id="KW-0010">Activator</keyword>
<feature type="domain" description="BZIP" evidence="10">
    <location>
        <begin position="204"/>
        <end position="249"/>
    </location>
</feature>
<dbReference type="SUPFAM" id="SSF57959">
    <property type="entry name" value="Leucine zipper domain"/>
    <property type="match status" value="1"/>
</dbReference>
<evidence type="ECO:0000313" key="11">
    <source>
        <dbReference type="EMBL" id="QBM87553.1"/>
    </source>
</evidence>
<dbReference type="Proteomes" id="UP000292447">
    <property type="component" value="Chromosome II"/>
</dbReference>
<dbReference type="PANTHER" id="PTHR11462">
    <property type="entry name" value="JUN TRANSCRIPTION FACTOR-RELATED"/>
    <property type="match status" value="1"/>
</dbReference>
<keyword evidence="3" id="KW-0805">Transcription regulation</keyword>
<accession>A0A4V1AE07</accession>
<dbReference type="GO" id="GO:0005667">
    <property type="term" value="C:transcription regulator complex"/>
    <property type="evidence" value="ECO:0007669"/>
    <property type="project" value="TreeGrafter"/>
</dbReference>
<dbReference type="PANTHER" id="PTHR11462:SF35">
    <property type="entry name" value="TRANSCRIPTION FACTOR JRA"/>
    <property type="match status" value="1"/>
</dbReference>
<evidence type="ECO:0000256" key="2">
    <source>
        <dbReference type="ARBA" id="ARBA00022605"/>
    </source>
</evidence>
<dbReference type="GO" id="GO:0000981">
    <property type="term" value="F:DNA-binding transcription factor activity, RNA polymerase II-specific"/>
    <property type="evidence" value="ECO:0007669"/>
    <property type="project" value="TreeGrafter"/>
</dbReference>
<dbReference type="SMART" id="SM00338">
    <property type="entry name" value="BRLZ"/>
    <property type="match status" value="1"/>
</dbReference>
<reference evidence="12" key="1">
    <citation type="submission" date="2019-03" db="EMBL/GenBank/DDBJ databases">
        <title>Snf2 controls pulcherriminic acid biosynthesis and connects pigmentation and antifungal activity of the yeast Metschnikowia pulcherrima.</title>
        <authorList>
            <person name="Gore-Lloyd D."/>
            <person name="Sumann I."/>
            <person name="Brachmann A.O."/>
            <person name="Schneeberger K."/>
            <person name="Ortiz-Merino R.A."/>
            <person name="Moreno-Beltran M."/>
            <person name="Schlaefli M."/>
            <person name="Kirner P."/>
            <person name="Santos Kron A."/>
            <person name="Wolfe K.H."/>
            <person name="Piel J."/>
            <person name="Ahrens C.H."/>
            <person name="Henk D."/>
            <person name="Freimoser F.M."/>
        </authorList>
    </citation>
    <scope>NUCLEOTIDE SEQUENCE [LARGE SCALE GENOMIC DNA]</scope>
    <source>
        <strain evidence="12">APC 1.2</strain>
    </source>
</reference>
<evidence type="ECO:0000313" key="12">
    <source>
        <dbReference type="Proteomes" id="UP000292447"/>
    </source>
</evidence>
<dbReference type="CDD" id="cd12193">
    <property type="entry name" value="bZIP_GCN4"/>
    <property type="match status" value="1"/>
</dbReference>
<evidence type="ECO:0000256" key="7">
    <source>
        <dbReference type="ARBA" id="ARBA00023242"/>
    </source>
</evidence>
<comment type="similarity">
    <text evidence="8">Belongs to the bZIP family. GCN4 subfamily.</text>
</comment>
<gene>
    <name evidence="11" type="primary">MPUL0B07590</name>
    <name evidence="11" type="ORF">METSCH_B07590</name>
</gene>
<dbReference type="EMBL" id="CP034457">
    <property type="protein sequence ID" value="QBM87553.1"/>
    <property type="molecule type" value="Genomic_DNA"/>
</dbReference>
<dbReference type="CDD" id="cd12192">
    <property type="entry name" value="GCN4_cent"/>
    <property type="match status" value="1"/>
</dbReference>
<dbReference type="InterPro" id="IPR050946">
    <property type="entry name" value="AP-1_TF_bZIP"/>
</dbReference>
<dbReference type="GO" id="GO:0001080">
    <property type="term" value="P:nitrogen catabolite activation of transcription from RNA polymerase II promoter"/>
    <property type="evidence" value="ECO:0007669"/>
    <property type="project" value="TreeGrafter"/>
</dbReference>
<dbReference type="GO" id="GO:0005634">
    <property type="term" value="C:nucleus"/>
    <property type="evidence" value="ECO:0007669"/>
    <property type="project" value="UniProtKB-SubCell"/>
</dbReference>
<dbReference type="InterPro" id="IPR046347">
    <property type="entry name" value="bZIP_sf"/>
</dbReference>
<evidence type="ECO:0000256" key="3">
    <source>
        <dbReference type="ARBA" id="ARBA00023015"/>
    </source>
</evidence>
<keyword evidence="6" id="KW-0804">Transcription</keyword>
<keyword evidence="12" id="KW-1185">Reference proteome</keyword>
<dbReference type="InterPro" id="IPR004827">
    <property type="entry name" value="bZIP"/>
</dbReference>
<comment type="subcellular location">
    <subcellularLocation>
        <location evidence="1">Nucleus</location>
    </subcellularLocation>
</comment>
<evidence type="ECO:0000256" key="4">
    <source>
        <dbReference type="ARBA" id="ARBA00023125"/>
    </source>
</evidence>